<keyword evidence="3 6" id="KW-0560">Oxidoreductase</keyword>
<gene>
    <name evidence="7" type="ORF">BCV72DRAFT_221164</name>
</gene>
<dbReference type="SMR" id="A0A1X0RFA8"/>
<dbReference type="CDD" id="cd11064">
    <property type="entry name" value="CYP86A"/>
    <property type="match status" value="1"/>
</dbReference>
<dbReference type="InterPro" id="IPR036396">
    <property type="entry name" value="Cyt_P450_sf"/>
</dbReference>
<dbReference type="InterPro" id="IPR002401">
    <property type="entry name" value="Cyt_P450_E_grp-I"/>
</dbReference>
<proteinExistence type="inferred from homology"/>
<dbReference type="GO" id="GO:0004497">
    <property type="term" value="F:monooxygenase activity"/>
    <property type="evidence" value="ECO:0007669"/>
    <property type="project" value="UniProtKB-KW"/>
</dbReference>
<evidence type="ECO:0000256" key="5">
    <source>
        <dbReference type="PIRSR" id="PIRSR602401-1"/>
    </source>
</evidence>
<dbReference type="GO" id="GO:0006629">
    <property type="term" value="P:lipid metabolic process"/>
    <property type="evidence" value="ECO:0007669"/>
    <property type="project" value="UniProtKB-ARBA"/>
</dbReference>
<dbReference type="GO" id="GO:0020037">
    <property type="term" value="F:heme binding"/>
    <property type="evidence" value="ECO:0007669"/>
    <property type="project" value="InterPro"/>
</dbReference>
<dbReference type="PROSITE" id="PS00086">
    <property type="entry name" value="CYTOCHROME_P450"/>
    <property type="match status" value="1"/>
</dbReference>
<dbReference type="VEuPathDB" id="FungiDB:BCV72DRAFT_221164"/>
<dbReference type="InterPro" id="IPR001128">
    <property type="entry name" value="Cyt_P450"/>
</dbReference>
<dbReference type="OrthoDB" id="1470350at2759"/>
<dbReference type="GO" id="GO:0016705">
    <property type="term" value="F:oxidoreductase activity, acting on paired donors, with incorporation or reduction of molecular oxygen"/>
    <property type="evidence" value="ECO:0007669"/>
    <property type="project" value="InterPro"/>
</dbReference>
<sequence length="516" mass="59659">MSLKDASIGQQIAIAGAAVSSIMTLLMIKYHDRPLFYEHMEGVPHQKGYPLLGNLLEFTKNVPRLYDYQLDIHEKLDSLTLTMPSAGMPRQIFTIDPQNVEYILKTNFSNYLKGPYFDKNLHELLGHGIFNANGEQWKWQRKTASHVFNIKNFRDQFTDVFVKEMHLMCDHILDNAVKTGGIIDFHDIMFKFTLDSFVYLGFGVQLNSLLKEGKVEFAESFDFLQRRGAERFIDPMMGVKETIFHFFSRKENTTSYNLKIINTFAQQVIDKRRKEIAANEADPKDLLSRFMNATNEKGELLNDKELRDTVLNFIIAGRDTTAQALSWLFYNISLQPRVEKKMTEEIEKHITDELENDSPALYQAISEMPYLHAVFFETLRLYPSVPSNQKYALKDDIWPDGTHVKAGTYVAWSSYAQGRSIKVWGEDVKEFHPERWLDENGNLKRESAGKWPAFHAGPRICLGQNLATLEALVCVSMLLRRYKFTLVPNHTVTYDISLTLPMKYGMKMFVEKRHKA</sequence>
<dbReference type="AlphaFoldDB" id="A0A1X0RFA8"/>
<dbReference type="PANTHER" id="PTHR24296">
    <property type="entry name" value="CYTOCHROME P450"/>
    <property type="match status" value="1"/>
</dbReference>
<dbReference type="GO" id="GO:0005506">
    <property type="term" value="F:iron ion binding"/>
    <property type="evidence" value="ECO:0007669"/>
    <property type="project" value="InterPro"/>
</dbReference>
<keyword evidence="5 6" id="KW-0349">Heme</keyword>
<feature type="binding site" description="axial binding residue" evidence="5">
    <location>
        <position position="461"/>
    </location>
    <ligand>
        <name>heme</name>
        <dbReference type="ChEBI" id="CHEBI:30413"/>
    </ligand>
    <ligandPart>
        <name>Fe</name>
        <dbReference type="ChEBI" id="CHEBI:18248"/>
    </ligandPart>
</feature>
<evidence type="ECO:0000256" key="6">
    <source>
        <dbReference type="RuleBase" id="RU000461"/>
    </source>
</evidence>
<dbReference type="InterPro" id="IPR017972">
    <property type="entry name" value="Cyt_P450_CS"/>
</dbReference>
<keyword evidence="4 5" id="KW-0408">Iron</keyword>
<evidence type="ECO:0000256" key="4">
    <source>
        <dbReference type="ARBA" id="ARBA00023004"/>
    </source>
</evidence>
<dbReference type="PRINTS" id="PR00385">
    <property type="entry name" value="P450"/>
</dbReference>
<comment type="similarity">
    <text evidence="1 6">Belongs to the cytochrome P450 family.</text>
</comment>
<accession>A0A1X0RFA8</accession>
<organism evidence="7">
    <name type="scientific">Rhizopus microsporus var. microsporus</name>
    <dbReference type="NCBI Taxonomy" id="86635"/>
    <lineage>
        <taxon>Eukaryota</taxon>
        <taxon>Fungi</taxon>
        <taxon>Fungi incertae sedis</taxon>
        <taxon>Mucoromycota</taxon>
        <taxon>Mucoromycotina</taxon>
        <taxon>Mucoromycetes</taxon>
        <taxon>Mucorales</taxon>
        <taxon>Mucorineae</taxon>
        <taxon>Rhizopodaceae</taxon>
        <taxon>Rhizopus</taxon>
    </lineage>
</organism>
<evidence type="ECO:0000256" key="1">
    <source>
        <dbReference type="ARBA" id="ARBA00010617"/>
    </source>
</evidence>
<evidence type="ECO:0000256" key="2">
    <source>
        <dbReference type="ARBA" id="ARBA00022723"/>
    </source>
</evidence>
<evidence type="ECO:0000313" key="7">
    <source>
        <dbReference type="EMBL" id="ORE10707.1"/>
    </source>
</evidence>
<keyword evidence="6" id="KW-0503">Monooxygenase</keyword>
<dbReference type="Gene3D" id="1.10.630.10">
    <property type="entry name" value="Cytochrome P450"/>
    <property type="match status" value="1"/>
</dbReference>
<dbReference type="Pfam" id="PF00067">
    <property type="entry name" value="p450"/>
    <property type="match status" value="1"/>
</dbReference>
<dbReference type="EMBL" id="KV921863">
    <property type="protein sequence ID" value="ORE10707.1"/>
    <property type="molecule type" value="Genomic_DNA"/>
</dbReference>
<dbReference type="SUPFAM" id="SSF48264">
    <property type="entry name" value="Cytochrome P450"/>
    <property type="match status" value="1"/>
</dbReference>
<keyword evidence="2 5" id="KW-0479">Metal-binding</keyword>
<comment type="cofactor">
    <cofactor evidence="5">
        <name>heme</name>
        <dbReference type="ChEBI" id="CHEBI:30413"/>
    </cofactor>
</comment>
<dbReference type="Proteomes" id="UP000242414">
    <property type="component" value="Unassembled WGS sequence"/>
</dbReference>
<name>A0A1X0RFA8_RHIZD</name>
<dbReference type="PRINTS" id="PR00463">
    <property type="entry name" value="EP450I"/>
</dbReference>
<protein>
    <submittedName>
        <fullName evidence="7">Cytochrome P450</fullName>
    </submittedName>
</protein>
<reference evidence="7" key="1">
    <citation type="journal article" date="2016" name="Proc. Natl. Acad. Sci. U.S.A.">
        <title>Lipid metabolic changes in an early divergent fungus govern the establishment of a mutualistic symbiosis with endobacteria.</title>
        <authorList>
            <person name="Lastovetsky O.A."/>
            <person name="Gaspar M.L."/>
            <person name="Mondo S.J."/>
            <person name="LaButti K.M."/>
            <person name="Sandor L."/>
            <person name="Grigoriev I.V."/>
            <person name="Henry S.A."/>
            <person name="Pawlowska T.E."/>
        </authorList>
    </citation>
    <scope>NUCLEOTIDE SEQUENCE [LARGE SCALE GENOMIC DNA]</scope>
    <source>
        <strain evidence="7">ATCC 52814</strain>
    </source>
</reference>
<evidence type="ECO:0000256" key="3">
    <source>
        <dbReference type="ARBA" id="ARBA00023002"/>
    </source>
</evidence>